<name>A0ABU3PSM3_9ACTN</name>
<evidence type="ECO:0000256" key="3">
    <source>
        <dbReference type="ARBA" id="ARBA00023163"/>
    </source>
</evidence>
<evidence type="ECO:0000313" key="6">
    <source>
        <dbReference type="Proteomes" id="UP001268542"/>
    </source>
</evidence>
<comment type="caution">
    <text evidence="5">The sequence shown here is derived from an EMBL/GenBank/DDBJ whole genome shotgun (WGS) entry which is preliminary data.</text>
</comment>
<keyword evidence="3" id="KW-0804">Transcription</keyword>
<accession>A0ABU3PSM3</accession>
<keyword evidence="2" id="KW-0238">DNA-binding</keyword>
<reference evidence="5 6" key="1">
    <citation type="submission" date="2023-08" db="EMBL/GenBank/DDBJ databases">
        <title>Nocardioides seae sp. nov., a bacterium isolated from a soil.</title>
        <authorList>
            <person name="Wang X."/>
        </authorList>
    </citation>
    <scope>NUCLEOTIDE SEQUENCE [LARGE SCALE GENOMIC DNA]</scope>
    <source>
        <strain evidence="5 6">YZH12</strain>
    </source>
</reference>
<sequence length="267" mass="28043">MRPVPGLTLHAYDAVLDAPGTHRGMPSPTVTLVLPLGAPLDVAWEGEPASRVHQWSTVSGMHTRPALIRHDGWQSGVQLALSPSACRAVLGVPAAAVAGALVTLPDLLARAPWLADLPERLAASRTPAERVAVVRTGLARAVAQDHAATPAALGEALRLLGAGARVAAAAEAVGYSRRRLSTLVRAETGVDPQTYARLARLDRARSAVVDRVRSGATAPRFAEVAAVTGYADQAHLARDWRALVGRPPSEWLREEFPMLQAGPVPAG</sequence>
<keyword evidence="1" id="KW-0805">Transcription regulation</keyword>
<organism evidence="5 6">
    <name type="scientific">Nocardioides imazamoxiresistens</name>
    <dbReference type="NCBI Taxonomy" id="3231893"/>
    <lineage>
        <taxon>Bacteria</taxon>
        <taxon>Bacillati</taxon>
        <taxon>Actinomycetota</taxon>
        <taxon>Actinomycetes</taxon>
        <taxon>Propionibacteriales</taxon>
        <taxon>Nocardioidaceae</taxon>
        <taxon>Nocardioides</taxon>
    </lineage>
</organism>
<dbReference type="InterPro" id="IPR018060">
    <property type="entry name" value="HTH_AraC"/>
</dbReference>
<evidence type="ECO:0000259" key="4">
    <source>
        <dbReference type="PROSITE" id="PS01124"/>
    </source>
</evidence>
<feature type="domain" description="HTH araC/xylS-type" evidence="4">
    <location>
        <begin position="165"/>
        <end position="254"/>
    </location>
</feature>
<evidence type="ECO:0000256" key="2">
    <source>
        <dbReference type="ARBA" id="ARBA00023125"/>
    </source>
</evidence>
<dbReference type="PROSITE" id="PS01124">
    <property type="entry name" value="HTH_ARAC_FAMILY_2"/>
    <property type="match status" value="1"/>
</dbReference>
<dbReference type="Pfam" id="PF12833">
    <property type="entry name" value="HTH_18"/>
    <property type="match status" value="1"/>
</dbReference>
<dbReference type="PANTHER" id="PTHR46796">
    <property type="entry name" value="HTH-TYPE TRANSCRIPTIONAL ACTIVATOR RHAS-RELATED"/>
    <property type="match status" value="1"/>
</dbReference>
<gene>
    <name evidence="5" type="ORF">RDV89_04125</name>
</gene>
<protein>
    <submittedName>
        <fullName evidence="5">Helix-turn-helix domain-containing protein</fullName>
    </submittedName>
</protein>
<proteinExistence type="predicted"/>
<evidence type="ECO:0000256" key="1">
    <source>
        <dbReference type="ARBA" id="ARBA00023015"/>
    </source>
</evidence>
<dbReference type="Proteomes" id="UP001268542">
    <property type="component" value="Unassembled WGS sequence"/>
</dbReference>
<dbReference type="PANTHER" id="PTHR46796:SF15">
    <property type="entry name" value="BLL1074 PROTEIN"/>
    <property type="match status" value="1"/>
</dbReference>
<dbReference type="Gene3D" id="1.10.10.60">
    <property type="entry name" value="Homeodomain-like"/>
    <property type="match status" value="1"/>
</dbReference>
<keyword evidence="6" id="KW-1185">Reference proteome</keyword>
<dbReference type="RefSeq" id="WP_315731567.1">
    <property type="nucleotide sequence ID" value="NZ_JAVYII010000002.1"/>
</dbReference>
<evidence type="ECO:0000313" key="5">
    <source>
        <dbReference type="EMBL" id="MDT9592239.1"/>
    </source>
</evidence>
<dbReference type="EMBL" id="JAVYII010000002">
    <property type="protein sequence ID" value="MDT9592239.1"/>
    <property type="molecule type" value="Genomic_DNA"/>
</dbReference>
<dbReference type="SMART" id="SM00342">
    <property type="entry name" value="HTH_ARAC"/>
    <property type="match status" value="1"/>
</dbReference>
<dbReference type="InterPro" id="IPR050204">
    <property type="entry name" value="AraC_XylS_family_regulators"/>
</dbReference>